<feature type="region of interest" description="Disordered" evidence="1">
    <location>
        <begin position="1"/>
        <end position="78"/>
    </location>
</feature>
<feature type="region of interest" description="Disordered" evidence="1">
    <location>
        <begin position="486"/>
        <end position="518"/>
    </location>
</feature>
<proteinExistence type="predicted"/>
<accession>A0A448XLD8</accession>
<feature type="compositionally biased region" description="Basic residues" evidence="1">
    <location>
        <begin position="202"/>
        <end position="232"/>
    </location>
</feature>
<feature type="compositionally biased region" description="Low complexity" evidence="1">
    <location>
        <begin position="533"/>
        <end position="546"/>
    </location>
</feature>
<feature type="non-terminal residue" evidence="2">
    <location>
        <position position="1"/>
    </location>
</feature>
<organism evidence="2 3">
    <name type="scientific">Protopolystoma xenopodis</name>
    <dbReference type="NCBI Taxonomy" id="117903"/>
    <lineage>
        <taxon>Eukaryota</taxon>
        <taxon>Metazoa</taxon>
        <taxon>Spiralia</taxon>
        <taxon>Lophotrochozoa</taxon>
        <taxon>Platyhelminthes</taxon>
        <taxon>Monogenea</taxon>
        <taxon>Polyopisthocotylea</taxon>
        <taxon>Polystomatidea</taxon>
        <taxon>Polystomatidae</taxon>
        <taxon>Protopolystoma</taxon>
    </lineage>
</organism>
<feature type="compositionally biased region" description="Low complexity" evidence="1">
    <location>
        <begin position="1"/>
        <end position="11"/>
    </location>
</feature>
<feature type="compositionally biased region" description="Polar residues" evidence="1">
    <location>
        <begin position="284"/>
        <end position="294"/>
    </location>
</feature>
<feature type="compositionally biased region" description="Low complexity" evidence="1">
    <location>
        <begin position="411"/>
        <end position="427"/>
    </location>
</feature>
<feature type="compositionally biased region" description="Polar residues" evidence="1">
    <location>
        <begin position="303"/>
        <end position="320"/>
    </location>
</feature>
<dbReference type="AlphaFoldDB" id="A0A448XLD8"/>
<feature type="compositionally biased region" description="Polar residues" evidence="1">
    <location>
        <begin position="12"/>
        <end position="28"/>
    </location>
</feature>
<feature type="compositionally biased region" description="Polar residues" evidence="1">
    <location>
        <begin position="120"/>
        <end position="140"/>
    </location>
</feature>
<evidence type="ECO:0000256" key="1">
    <source>
        <dbReference type="SAM" id="MobiDB-lite"/>
    </source>
</evidence>
<feature type="compositionally biased region" description="Gly residues" evidence="1">
    <location>
        <begin position="547"/>
        <end position="558"/>
    </location>
</feature>
<feature type="compositionally biased region" description="Basic residues" evidence="1">
    <location>
        <begin position="321"/>
        <end position="350"/>
    </location>
</feature>
<sequence>SHSVGGYSSSSPTNHAPRQSPRSQTAGHQQPYFPPTLVGPPGLLSPSPLPHQHSPRPARYLPTPGHPSYPSPQHLSPEAACAPRGLAMRVLTNGFPAGAGSNSSSDSGLGGVGGGGVFSERTNQSCSHSSLSSTNESGGQSRPGEMSPFEQTMPPDSPAASFAHLSTHLGSLMPPPHSGLHQPVAQHPNTLSLGNHINLNHNHNHNHHLGNHQHQQHLHNQHQHQNHHHHQQQHPQHLTQPGGNHHFAHSNSIGGSEAGVYGHLPDSASSNSHAWPTQPIDQVYPSNQDANSGAGSPYATPLLTHTHSSGNHDTGPQAHTHNQHNQHNQHNHNHNHNHNHIHQHQNHNGRQRSESSSDNAESQSLQSPEARVFATNGSVYFEERGAEEVVVSGAGEASSGFPGLSNTSLSGFSGSSPAAASSPLLLGVTPTRGHGFPTNPSPTDLPLGLTNGAPGNRGSNHNGRTKTAACSRLGFYAGSSPGQLLGGPARSGASELAAPGLPGGGPRPNDYAPTSASVSASASAADSAAASLASSDGETNSSVATGAGAGAGGSGSGGGRRDRFNRKPAPTLATGRRNLKNEMVSAQRRPSLLCSSSSSAIATRTTWTCSLASATERVTDAHRVVAEWAFSCHVSRDLLLSSARPRGCFRWLRCLTESNTHLALILTGQCRSADTGTESRVMIKINPEWGRFTELVGAQLEKVEVLLDSF</sequence>
<feature type="region of interest" description="Disordered" evidence="1">
    <location>
        <begin position="533"/>
        <end position="581"/>
    </location>
</feature>
<evidence type="ECO:0000313" key="2">
    <source>
        <dbReference type="EMBL" id="VEL39398.1"/>
    </source>
</evidence>
<feature type="region of interest" description="Disordered" evidence="1">
    <location>
        <begin position="411"/>
        <end position="466"/>
    </location>
</feature>
<gene>
    <name evidence="2" type="ORF">PXEA_LOCUS32838</name>
</gene>
<evidence type="ECO:0000313" key="3">
    <source>
        <dbReference type="Proteomes" id="UP000784294"/>
    </source>
</evidence>
<reference evidence="2" key="1">
    <citation type="submission" date="2018-11" db="EMBL/GenBank/DDBJ databases">
        <authorList>
            <consortium name="Pathogen Informatics"/>
        </authorList>
    </citation>
    <scope>NUCLEOTIDE SEQUENCE</scope>
</reference>
<dbReference type="EMBL" id="CAAALY010261172">
    <property type="protein sequence ID" value="VEL39398.1"/>
    <property type="molecule type" value="Genomic_DNA"/>
</dbReference>
<protein>
    <submittedName>
        <fullName evidence="2">Uncharacterized protein</fullName>
    </submittedName>
</protein>
<dbReference type="Proteomes" id="UP000784294">
    <property type="component" value="Unassembled WGS sequence"/>
</dbReference>
<comment type="caution">
    <text evidence="2">The sequence shown here is derived from an EMBL/GenBank/DDBJ whole genome shotgun (WGS) entry which is preliminary data.</text>
</comment>
<feature type="compositionally biased region" description="Low complexity" evidence="1">
    <location>
        <begin position="354"/>
        <end position="367"/>
    </location>
</feature>
<feature type="compositionally biased region" description="Gly residues" evidence="1">
    <location>
        <begin position="108"/>
        <end position="117"/>
    </location>
</feature>
<keyword evidence="3" id="KW-1185">Reference proteome</keyword>
<feature type="region of interest" description="Disordered" evidence="1">
    <location>
        <begin position="99"/>
        <end position="371"/>
    </location>
</feature>
<name>A0A448XLD8_9PLAT</name>
<feature type="compositionally biased region" description="Low complexity" evidence="1">
    <location>
        <begin position="39"/>
        <end position="57"/>
    </location>
</feature>